<keyword evidence="3" id="KW-1003">Cell membrane</keyword>
<dbReference type="InterPro" id="IPR029058">
    <property type="entry name" value="AB_hydrolase_fold"/>
</dbReference>
<dbReference type="Gene3D" id="3.40.50.1820">
    <property type="entry name" value="alpha/beta hydrolase"/>
    <property type="match status" value="1"/>
</dbReference>
<evidence type="ECO:0000256" key="12">
    <source>
        <dbReference type="ARBA" id="ARBA00023136"/>
    </source>
</evidence>
<evidence type="ECO:0000256" key="6">
    <source>
        <dbReference type="ARBA" id="ARBA00022723"/>
    </source>
</evidence>
<evidence type="ECO:0000256" key="2">
    <source>
        <dbReference type="ARBA" id="ARBA00004651"/>
    </source>
</evidence>
<evidence type="ECO:0000256" key="13">
    <source>
        <dbReference type="ARBA" id="ARBA00024531"/>
    </source>
</evidence>
<dbReference type="Proteomes" id="UP001054945">
    <property type="component" value="Unassembled WGS sequence"/>
</dbReference>
<evidence type="ECO:0000313" key="17">
    <source>
        <dbReference type="EMBL" id="GIX68671.1"/>
    </source>
</evidence>
<evidence type="ECO:0000256" key="1">
    <source>
        <dbReference type="ARBA" id="ARBA00001913"/>
    </source>
</evidence>
<dbReference type="CDD" id="cd00519">
    <property type="entry name" value="Lipase_3"/>
    <property type="match status" value="1"/>
</dbReference>
<organism evidence="17 18">
    <name type="scientific">Caerostris extrusa</name>
    <name type="common">Bark spider</name>
    <name type="synonym">Caerostris bankana</name>
    <dbReference type="NCBI Taxonomy" id="172846"/>
    <lineage>
        <taxon>Eukaryota</taxon>
        <taxon>Metazoa</taxon>
        <taxon>Ecdysozoa</taxon>
        <taxon>Arthropoda</taxon>
        <taxon>Chelicerata</taxon>
        <taxon>Arachnida</taxon>
        <taxon>Araneae</taxon>
        <taxon>Araneomorphae</taxon>
        <taxon>Entelegynae</taxon>
        <taxon>Araneoidea</taxon>
        <taxon>Araneidae</taxon>
        <taxon>Caerostris</taxon>
    </lineage>
</organism>
<dbReference type="InterPro" id="IPR052214">
    <property type="entry name" value="DAG_Lipase-Related"/>
</dbReference>
<keyword evidence="7" id="KW-0378">Hydrolase</keyword>
<evidence type="ECO:0000256" key="10">
    <source>
        <dbReference type="ARBA" id="ARBA00022989"/>
    </source>
</evidence>
<dbReference type="PANTHER" id="PTHR45792">
    <property type="entry name" value="DIACYLGLYCEROL LIPASE HOMOLOG-RELATED"/>
    <property type="match status" value="1"/>
</dbReference>
<proteinExistence type="predicted"/>
<evidence type="ECO:0000256" key="4">
    <source>
        <dbReference type="ARBA" id="ARBA00022553"/>
    </source>
</evidence>
<gene>
    <name evidence="17" type="primary">Daglb</name>
    <name evidence="17" type="ORF">CEXT_801711</name>
</gene>
<dbReference type="AlphaFoldDB" id="A0AAV4M8C0"/>
<evidence type="ECO:0000256" key="11">
    <source>
        <dbReference type="ARBA" id="ARBA00023098"/>
    </source>
</evidence>
<feature type="domain" description="Fungal lipase-type" evidence="16">
    <location>
        <begin position="205"/>
        <end position="304"/>
    </location>
</feature>
<sequence>MIPINWILLLFQTSNYFPVVHFLNRSSEASHANSFGTPGPPFLRFGSSSIRCRCWIVALSPEMFPPLSKRKTCVSEAPAITTEDGEYLEQFPPHFSAMDESPVGQQIFRLGPGRVRMALGHVQKLHLWLLPSVQKKNYVKCCFTCRKKSQIVVGDNCCGCSMAGLQVTSGIKYEDLVHRDYVHGRCAHRRRCNFSAMDDPGCPPGILCHGGMLNAAREVKKKKMESKHILDNAFLEHPDYELVITGHSLGGSVAAIIAMLYKEKYPNVRCYSFAPSPIFNASALKYTYENIFTVIYGNDAVCYLNYENIKQLVVEMVQGLKECNLPKYKIFMRPDRPLPNNTENNYQASETTQRNYGTSMPNEGANGTVSVNMNEAEPDVTNFSTENFYVAGRILHIRRTKQGYRLKLSSAFNYKPLLLRPKYIKDHFPQFTQKHSGIWAPLQ</sequence>
<dbReference type="InterPro" id="IPR002921">
    <property type="entry name" value="Fungal_lipase-type"/>
</dbReference>
<evidence type="ECO:0000256" key="5">
    <source>
        <dbReference type="ARBA" id="ARBA00022692"/>
    </source>
</evidence>
<evidence type="ECO:0000259" key="16">
    <source>
        <dbReference type="Pfam" id="PF01764"/>
    </source>
</evidence>
<keyword evidence="10" id="KW-1133">Transmembrane helix</keyword>
<dbReference type="GO" id="GO:0005886">
    <property type="term" value="C:plasma membrane"/>
    <property type="evidence" value="ECO:0007669"/>
    <property type="project" value="UniProtKB-SubCell"/>
</dbReference>
<comment type="cofactor">
    <cofactor evidence="1">
        <name>Ca(2+)</name>
        <dbReference type="ChEBI" id="CHEBI:29108"/>
    </cofactor>
</comment>
<dbReference type="Pfam" id="PF01764">
    <property type="entry name" value="Lipase_3"/>
    <property type="match status" value="1"/>
</dbReference>
<dbReference type="GO" id="GO:0016298">
    <property type="term" value="F:lipase activity"/>
    <property type="evidence" value="ECO:0007669"/>
    <property type="project" value="TreeGrafter"/>
</dbReference>
<keyword evidence="9" id="KW-0442">Lipid degradation</keyword>
<keyword evidence="5" id="KW-0812">Transmembrane</keyword>
<keyword evidence="11" id="KW-0443">Lipid metabolism</keyword>
<keyword evidence="6" id="KW-0479">Metal-binding</keyword>
<keyword evidence="12" id="KW-0472">Membrane</keyword>
<protein>
    <recommendedName>
        <fullName evidence="14">sn-1-specific diacylglycerol lipase</fullName>
        <ecNumber evidence="14">3.1.1.116</ecNumber>
    </recommendedName>
</protein>
<comment type="caution">
    <text evidence="17">The sequence shown here is derived from an EMBL/GenBank/DDBJ whole genome shotgun (WGS) entry which is preliminary data.</text>
</comment>
<evidence type="ECO:0000256" key="3">
    <source>
        <dbReference type="ARBA" id="ARBA00022475"/>
    </source>
</evidence>
<evidence type="ECO:0000256" key="9">
    <source>
        <dbReference type="ARBA" id="ARBA00022963"/>
    </source>
</evidence>
<evidence type="ECO:0000256" key="14">
    <source>
        <dbReference type="ARBA" id="ARBA00026104"/>
    </source>
</evidence>
<evidence type="ECO:0000256" key="8">
    <source>
        <dbReference type="ARBA" id="ARBA00022837"/>
    </source>
</evidence>
<keyword evidence="8" id="KW-0106">Calcium</keyword>
<comment type="subcellular location">
    <subcellularLocation>
        <location evidence="2">Cell membrane</location>
        <topology evidence="2">Multi-pass membrane protein</topology>
    </subcellularLocation>
</comment>
<dbReference type="EC" id="3.1.1.116" evidence="14"/>
<keyword evidence="4" id="KW-0597">Phosphoprotein</keyword>
<dbReference type="SUPFAM" id="SSF53474">
    <property type="entry name" value="alpha/beta-Hydrolases"/>
    <property type="match status" value="1"/>
</dbReference>
<comment type="catalytic activity">
    <reaction evidence="13">
        <text>a 1,2-diacyl-sn-glycerol + H2O = a 2-acylglycerol + a fatty acid + H(+)</text>
        <dbReference type="Rhea" id="RHEA:33275"/>
        <dbReference type="ChEBI" id="CHEBI:15377"/>
        <dbReference type="ChEBI" id="CHEBI:15378"/>
        <dbReference type="ChEBI" id="CHEBI:17389"/>
        <dbReference type="ChEBI" id="CHEBI:17815"/>
        <dbReference type="ChEBI" id="CHEBI:28868"/>
        <dbReference type="EC" id="3.1.1.116"/>
    </reaction>
    <physiologicalReaction direction="left-to-right" evidence="13">
        <dbReference type="Rhea" id="RHEA:33276"/>
    </physiologicalReaction>
</comment>
<dbReference type="GO" id="GO:0046872">
    <property type="term" value="F:metal ion binding"/>
    <property type="evidence" value="ECO:0007669"/>
    <property type="project" value="UniProtKB-KW"/>
</dbReference>
<accession>A0AAV4M8C0</accession>
<keyword evidence="18" id="KW-1185">Reference proteome</keyword>
<dbReference type="EMBL" id="BPLR01001986">
    <property type="protein sequence ID" value="GIX68671.1"/>
    <property type="molecule type" value="Genomic_DNA"/>
</dbReference>
<dbReference type="PANTHER" id="PTHR45792:SF8">
    <property type="entry name" value="DIACYLGLYCEROL LIPASE-ALPHA"/>
    <property type="match status" value="1"/>
</dbReference>
<feature type="region of interest" description="Disordered" evidence="15">
    <location>
        <begin position="339"/>
        <end position="359"/>
    </location>
</feature>
<reference evidence="17 18" key="1">
    <citation type="submission" date="2021-06" db="EMBL/GenBank/DDBJ databases">
        <title>Caerostris extrusa draft genome.</title>
        <authorList>
            <person name="Kono N."/>
            <person name="Arakawa K."/>
        </authorList>
    </citation>
    <scope>NUCLEOTIDE SEQUENCE [LARGE SCALE GENOMIC DNA]</scope>
</reference>
<evidence type="ECO:0000313" key="18">
    <source>
        <dbReference type="Proteomes" id="UP001054945"/>
    </source>
</evidence>
<evidence type="ECO:0000256" key="7">
    <source>
        <dbReference type="ARBA" id="ARBA00022801"/>
    </source>
</evidence>
<evidence type="ECO:0000256" key="15">
    <source>
        <dbReference type="SAM" id="MobiDB-lite"/>
    </source>
</evidence>
<name>A0AAV4M8C0_CAEEX</name>
<dbReference type="GO" id="GO:0016042">
    <property type="term" value="P:lipid catabolic process"/>
    <property type="evidence" value="ECO:0007669"/>
    <property type="project" value="UniProtKB-KW"/>
</dbReference>